<dbReference type="AlphaFoldDB" id="A0AA86QPI5"/>
<organism evidence="2">
    <name type="scientific">Hexamita inflata</name>
    <dbReference type="NCBI Taxonomy" id="28002"/>
    <lineage>
        <taxon>Eukaryota</taxon>
        <taxon>Metamonada</taxon>
        <taxon>Diplomonadida</taxon>
        <taxon>Hexamitidae</taxon>
        <taxon>Hexamitinae</taxon>
        <taxon>Hexamita</taxon>
    </lineage>
</organism>
<evidence type="ECO:0000256" key="1">
    <source>
        <dbReference type="SAM" id="SignalP"/>
    </source>
</evidence>
<protein>
    <submittedName>
        <fullName evidence="3">Hypothetical_protein</fullName>
    </submittedName>
</protein>
<feature type="signal peptide" evidence="1">
    <location>
        <begin position="1"/>
        <end position="24"/>
    </location>
</feature>
<feature type="chain" id="PRO_5041738649" evidence="1">
    <location>
        <begin position="25"/>
        <end position="238"/>
    </location>
</feature>
<dbReference type="EMBL" id="CAXDID020000288">
    <property type="protein sequence ID" value="CAL6070923.1"/>
    <property type="molecule type" value="Genomic_DNA"/>
</dbReference>
<reference evidence="2" key="1">
    <citation type="submission" date="2023-06" db="EMBL/GenBank/DDBJ databases">
        <authorList>
            <person name="Kurt Z."/>
        </authorList>
    </citation>
    <scope>NUCLEOTIDE SEQUENCE</scope>
</reference>
<evidence type="ECO:0000313" key="2">
    <source>
        <dbReference type="EMBL" id="CAI9963436.1"/>
    </source>
</evidence>
<keyword evidence="1" id="KW-0732">Signal</keyword>
<comment type="caution">
    <text evidence="2">The sequence shown here is derived from an EMBL/GenBank/DDBJ whole genome shotgun (WGS) entry which is preliminary data.</text>
</comment>
<reference evidence="3 4" key="2">
    <citation type="submission" date="2024-07" db="EMBL/GenBank/DDBJ databases">
        <authorList>
            <person name="Akdeniz Z."/>
        </authorList>
    </citation>
    <scope>NUCLEOTIDE SEQUENCE [LARGE SCALE GENOMIC DNA]</scope>
</reference>
<gene>
    <name evidence="2" type="ORF">HINF_LOCUS51081</name>
    <name evidence="3" type="ORF">HINF_LOCUS54897</name>
</gene>
<name>A0AA86QPI5_9EUKA</name>
<dbReference type="EMBL" id="CATOUU010000968">
    <property type="protein sequence ID" value="CAI9963436.1"/>
    <property type="molecule type" value="Genomic_DNA"/>
</dbReference>
<accession>A0AA86QPI5</accession>
<proteinExistence type="predicted"/>
<sequence>MNGDNTSFNALYLSLLLWLNKSITQPVILHPCDVEVYRITSKQMRYQSVLVYFVQYFDDNADIVEFDMSLPHYPSTSKTPFRVLKRVLDPYLVPNIETIMNYVQELQIKSFTVFEGNKKVHQMVLAKQLSLRYNVIVLVDGVELKGFEYLQFIMQKEKEFNEAIVRENETKNIDLKEKTFKKEKLMAIAQAWKGVGNGKLIADWARMLINGMTERDAWDKYEAFVAADITRKRMTGRI</sequence>
<dbReference type="Proteomes" id="UP001642409">
    <property type="component" value="Unassembled WGS sequence"/>
</dbReference>
<keyword evidence="4" id="KW-1185">Reference proteome</keyword>
<evidence type="ECO:0000313" key="4">
    <source>
        <dbReference type="Proteomes" id="UP001642409"/>
    </source>
</evidence>
<evidence type="ECO:0000313" key="3">
    <source>
        <dbReference type="EMBL" id="CAL6070923.1"/>
    </source>
</evidence>